<dbReference type="InterPro" id="IPR025161">
    <property type="entry name" value="IS402-like_dom"/>
</dbReference>
<proteinExistence type="predicted"/>
<gene>
    <name evidence="2" type="ORF">EYF88_16525</name>
</gene>
<accession>A0ABY1YET4</accession>
<sequence length="50" mass="5587">MSKPLVSDDLWEVIVPLQPRQRPKPKGGRPRCDDRLALVGIILVLRSGIP</sequence>
<organism evidence="2 3">
    <name type="scientific">Paracoccus sediminis</name>
    <dbReference type="NCBI Taxonomy" id="1214787"/>
    <lineage>
        <taxon>Bacteria</taxon>
        <taxon>Pseudomonadati</taxon>
        <taxon>Pseudomonadota</taxon>
        <taxon>Alphaproteobacteria</taxon>
        <taxon>Rhodobacterales</taxon>
        <taxon>Paracoccaceae</taxon>
        <taxon>Paracoccus</taxon>
    </lineage>
</organism>
<dbReference type="Proteomes" id="UP000292859">
    <property type="component" value="Unassembled WGS sequence"/>
</dbReference>
<reference evidence="2 3" key="1">
    <citation type="submission" date="2019-02" db="EMBL/GenBank/DDBJ databases">
        <authorList>
            <person name="Zhang G."/>
        </authorList>
    </citation>
    <scope>NUCLEOTIDE SEQUENCE [LARGE SCALE GENOMIC DNA]</scope>
    <source>
        <strain evidence="2 3">CMB17</strain>
    </source>
</reference>
<feature type="domain" description="Insertion element IS402-like" evidence="1">
    <location>
        <begin position="6"/>
        <end position="50"/>
    </location>
</feature>
<evidence type="ECO:0000259" key="1">
    <source>
        <dbReference type="Pfam" id="PF13340"/>
    </source>
</evidence>
<dbReference type="Pfam" id="PF13340">
    <property type="entry name" value="DUF4096"/>
    <property type="match status" value="1"/>
</dbReference>
<name>A0ABY1YET4_9RHOB</name>
<evidence type="ECO:0000313" key="3">
    <source>
        <dbReference type="Proteomes" id="UP000292859"/>
    </source>
</evidence>
<protein>
    <submittedName>
        <fullName evidence="2">Transposase</fullName>
    </submittedName>
</protein>
<keyword evidence="3" id="KW-1185">Reference proteome</keyword>
<evidence type="ECO:0000313" key="2">
    <source>
        <dbReference type="EMBL" id="TBN46655.1"/>
    </source>
</evidence>
<dbReference type="EMBL" id="SIRL01000017">
    <property type="protein sequence ID" value="TBN46655.1"/>
    <property type="molecule type" value="Genomic_DNA"/>
</dbReference>
<comment type="caution">
    <text evidence="2">The sequence shown here is derived from an EMBL/GenBank/DDBJ whole genome shotgun (WGS) entry which is preliminary data.</text>
</comment>